<evidence type="ECO:0000313" key="3">
    <source>
        <dbReference type="Proteomes" id="UP000078544"/>
    </source>
</evidence>
<evidence type="ECO:0000313" key="2">
    <source>
        <dbReference type="EMBL" id="KZZ92174.1"/>
    </source>
</evidence>
<dbReference type="AlphaFoldDB" id="A0A167Z4Y7"/>
<reference evidence="2 3" key="1">
    <citation type="journal article" date="2016" name="Genome Biol. Evol.">
        <title>Divergent and convergent evolution of fungal pathogenicity.</title>
        <authorList>
            <person name="Shang Y."/>
            <person name="Xiao G."/>
            <person name="Zheng P."/>
            <person name="Cen K."/>
            <person name="Zhan S."/>
            <person name="Wang C."/>
        </authorList>
    </citation>
    <scope>NUCLEOTIDE SEQUENCE [LARGE SCALE GENOMIC DNA]</scope>
    <source>
        <strain evidence="2 3">RCEF 2490</strain>
    </source>
</reference>
<dbReference type="Proteomes" id="UP000078544">
    <property type="component" value="Unassembled WGS sequence"/>
</dbReference>
<keyword evidence="3" id="KW-1185">Reference proteome</keyword>
<comment type="caution">
    <text evidence="2">The sequence shown here is derived from an EMBL/GenBank/DDBJ whole genome shotgun (WGS) entry which is preliminary data.</text>
</comment>
<gene>
    <name evidence="2" type="ORF">AAL_06384</name>
</gene>
<feature type="region of interest" description="Disordered" evidence="1">
    <location>
        <begin position="99"/>
        <end position="126"/>
    </location>
</feature>
<keyword evidence="2" id="KW-0378">Hydrolase</keyword>
<dbReference type="GO" id="GO:0016787">
    <property type="term" value="F:hydrolase activity"/>
    <property type="evidence" value="ECO:0007669"/>
    <property type="project" value="UniProtKB-KW"/>
</dbReference>
<protein>
    <submittedName>
        <fullName evidence="2">Glycoside hydrolase family 18 protein</fullName>
    </submittedName>
</protein>
<accession>A0A167Z4Y7</accession>
<organism evidence="2 3">
    <name type="scientific">Moelleriella libera RCEF 2490</name>
    <dbReference type="NCBI Taxonomy" id="1081109"/>
    <lineage>
        <taxon>Eukaryota</taxon>
        <taxon>Fungi</taxon>
        <taxon>Dikarya</taxon>
        <taxon>Ascomycota</taxon>
        <taxon>Pezizomycotina</taxon>
        <taxon>Sordariomycetes</taxon>
        <taxon>Hypocreomycetidae</taxon>
        <taxon>Hypocreales</taxon>
        <taxon>Clavicipitaceae</taxon>
        <taxon>Moelleriella</taxon>
    </lineage>
</organism>
<proteinExistence type="predicted"/>
<name>A0A167Z4Y7_9HYPO</name>
<sequence length="126" mass="13883">MYRSYGWPNQQYSINPNIAPNLPRDVASAQWQKRMNVKAVLENMIPAGFADLAEIPIPIPCNECSVIIDEDNEVVHDQRPPTDIRTTSAGSETVIQTPTAAGLRKRSMRGTSDTIPLETGSASCRK</sequence>
<evidence type="ECO:0000256" key="1">
    <source>
        <dbReference type="SAM" id="MobiDB-lite"/>
    </source>
</evidence>
<dbReference type="EMBL" id="AZGY01000016">
    <property type="protein sequence ID" value="KZZ92174.1"/>
    <property type="molecule type" value="Genomic_DNA"/>
</dbReference>